<dbReference type="InterPro" id="IPR029044">
    <property type="entry name" value="Nucleotide-diphossugar_trans"/>
</dbReference>
<evidence type="ECO:0000313" key="1">
    <source>
        <dbReference type="EMBL" id="KAK1744445.1"/>
    </source>
</evidence>
<sequence length="483" mass="55091">MMAFYTFFVGSMLNKHQLSQLVLQSPANMNTAVDAAKVAEKEEEADGPPVVIAHAISLIKCGKKSSVTGFIDAAAVLRHSIHKNSIHYKDNNNIKQSKKQSSRYSYQMYAIVHTSCEEHAKSLERLGYQILVKDHPVKKEDIKGEWLRNHIEGENCCGSAEFIKLYAYHLTDHPIVVHWDMDVAILQPLDDLYDAMLYPATHPRGKAARGKIERQHPEDEWPETVNAFLTRDITSAKPWEKITAVQGGFLVARPDKRVFDEYIEFIKEGNYEKGRGDGSGWSGLGYGGFQGAMAYQGAVAFYYDQLAPNTAVELNVCRWNQVAADVIWRGPERKDEHHLQCRDYPRTKLENGEPDYASNTKCEDCRMTPVEVVKTVHYTACKKPWECQIPTPRVPRDKRQAYRLQNLVSIDNCSRLVKEWFKLRKEFEDALETASNGQVKPSTRDGVYYKDYFLGYCRGERGGNYVAIEPPPDDFDIKKIYGM</sequence>
<protein>
    <recommendedName>
        <fullName evidence="3">Nucleotide-diphospho-sugar transferase domain-containing protein</fullName>
    </recommendedName>
</protein>
<dbReference type="AlphaFoldDB" id="A0AAD8YFE6"/>
<comment type="caution">
    <text evidence="1">The sequence shown here is derived from an EMBL/GenBank/DDBJ whole genome shotgun (WGS) entry which is preliminary data.</text>
</comment>
<dbReference type="Gene3D" id="3.90.550.10">
    <property type="entry name" value="Spore Coat Polysaccharide Biosynthesis Protein SpsA, Chain A"/>
    <property type="match status" value="1"/>
</dbReference>
<proteinExistence type="predicted"/>
<reference evidence="1" key="1">
    <citation type="submission" date="2023-06" db="EMBL/GenBank/DDBJ databases">
        <title>Survivors Of The Sea: Transcriptome response of Skeletonema marinoi to long-term dormancy.</title>
        <authorList>
            <person name="Pinder M.I.M."/>
            <person name="Kourtchenko O."/>
            <person name="Robertson E.K."/>
            <person name="Larsson T."/>
            <person name="Maumus F."/>
            <person name="Osuna-Cruz C.M."/>
            <person name="Vancaester E."/>
            <person name="Stenow R."/>
            <person name="Vandepoele K."/>
            <person name="Ploug H."/>
            <person name="Bruchert V."/>
            <person name="Godhe A."/>
            <person name="Topel M."/>
        </authorList>
    </citation>
    <scope>NUCLEOTIDE SEQUENCE</scope>
    <source>
        <strain evidence="1">R05AC</strain>
    </source>
</reference>
<gene>
    <name evidence="1" type="ORF">QTG54_004978</name>
</gene>
<keyword evidence="2" id="KW-1185">Reference proteome</keyword>
<dbReference type="EMBL" id="JATAAI010000007">
    <property type="protein sequence ID" value="KAK1744445.1"/>
    <property type="molecule type" value="Genomic_DNA"/>
</dbReference>
<evidence type="ECO:0008006" key="3">
    <source>
        <dbReference type="Google" id="ProtNLM"/>
    </source>
</evidence>
<dbReference type="InterPro" id="IPR050587">
    <property type="entry name" value="GNT1/Glycosyltrans_8"/>
</dbReference>
<accession>A0AAD8YFE6</accession>
<dbReference type="Proteomes" id="UP001224775">
    <property type="component" value="Unassembled WGS sequence"/>
</dbReference>
<dbReference type="SUPFAM" id="SSF53448">
    <property type="entry name" value="Nucleotide-diphospho-sugar transferases"/>
    <property type="match status" value="1"/>
</dbReference>
<name>A0AAD8YFE6_9STRA</name>
<evidence type="ECO:0000313" key="2">
    <source>
        <dbReference type="Proteomes" id="UP001224775"/>
    </source>
</evidence>
<organism evidence="1 2">
    <name type="scientific">Skeletonema marinoi</name>
    <dbReference type="NCBI Taxonomy" id="267567"/>
    <lineage>
        <taxon>Eukaryota</taxon>
        <taxon>Sar</taxon>
        <taxon>Stramenopiles</taxon>
        <taxon>Ochrophyta</taxon>
        <taxon>Bacillariophyta</taxon>
        <taxon>Coscinodiscophyceae</taxon>
        <taxon>Thalassiosirophycidae</taxon>
        <taxon>Thalassiosirales</taxon>
        <taxon>Skeletonemataceae</taxon>
        <taxon>Skeletonema</taxon>
        <taxon>Skeletonema marinoi-dohrnii complex</taxon>
    </lineage>
</organism>
<dbReference type="PANTHER" id="PTHR11183">
    <property type="entry name" value="GLYCOGENIN SUBFAMILY MEMBER"/>
    <property type="match status" value="1"/>
</dbReference>